<keyword evidence="3" id="KW-1185">Reference proteome</keyword>
<feature type="region of interest" description="Disordered" evidence="1">
    <location>
        <begin position="1"/>
        <end position="21"/>
    </location>
</feature>
<comment type="caution">
    <text evidence="2">The sequence shown here is derived from an EMBL/GenBank/DDBJ whole genome shotgun (WGS) entry which is preliminary data.</text>
</comment>
<reference evidence="2 3" key="1">
    <citation type="journal article" date="2016" name="Nat. Commun.">
        <title>Extremotolerant tardigrade genome and improved radiotolerance of human cultured cells by tardigrade-unique protein.</title>
        <authorList>
            <person name="Hashimoto T."/>
            <person name="Horikawa D.D."/>
            <person name="Saito Y."/>
            <person name="Kuwahara H."/>
            <person name="Kozuka-Hata H."/>
            <person name="Shin-I T."/>
            <person name="Minakuchi Y."/>
            <person name="Ohishi K."/>
            <person name="Motoyama A."/>
            <person name="Aizu T."/>
            <person name="Enomoto A."/>
            <person name="Kondo K."/>
            <person name="Tanaka S."/>
            <person name="Hara Y."/>
            <person name="Koshikawa S."/>
            <person name="Sagara H."/>
            <person name="Miura T."/>
            <person name="Yokobori S."/>
            <person name="Miyagawa K."/>
            <person name="Suzuki Y."/>
            <person name="Kubo T."/>
            <person name="Oyama M."/>
            <person name="Kohara Y."/>
            <person name="Fujiyama A."/>
            <person name="Arakawa K."/>
            <person name="Katayama T."/>
            <person name="Toyoda A."/>
            <person name="Kunieda T."/>
        </authorList>
    </citation>
    <scope>NUCLEOTIDE SEQUENCE [LARGE SCALE GENOMIC DNA]</scope>
    <source>
        <strain evidence="2 3">YOKOZUNA-1</strain>
    </source>
</reference>
<evidence type="ECO:0000313" key="3">
    <source>
        <dbReference type="Proteomes" id="UP000186922"/>
    </source>
</evidence>
<protein>
    <submittedName>
        <fullName evidence="2">Uncharacterized protein</fullName>
    </submittedName>
</protein>
<organism evidence="2 3">
    <name type="scientific">Ramazzottius varieornatus</name>
    <name type="common">Water bear</name>
    <name type="synonym">Tardigrade</name>
    <dbReference type="NCBI Taxonomy" id="947166"/>
    <lineage>
        <taxon>Eukaryota</taxon>
        <taxon>Metazoa</taxon>
        <taxon>Ecdysozoa</taxon>
        <taxon>Tardigrada</taxon>
        <taxon>Eutardigrada</taxon>
        <taxon>Parachela</taxon>
        <taxon>Hypsibioidea</taxon>
        <taxon>Ramazzottiidae</taxon>
        <taxon>Ramazzottius</taxon>
    </lineage>
</organism>
<dbReference type="Proteomes" id="UP000186922">
    <property type="component" value="Unassembled WGS sequence"/>
</dbReference>
<evidence type="ECO:0000256" key="1">
    <source>
        <dbReference type="SAM" id="MobiDB-lite"/>
    </source>
</evidence>
<feature type="compositionally biased region" description="Basic and acidic residues" evidence="1">
    <location>
        <begin position="9"/>
        <end position="21"/>
    </location>
</feature>
<accession>A0A1D1VNH6</accession>
<sequence length="149" mass="16761">MAEGGQIPRRHDADLPRELRDDHHLSARPARHLYQANSLIEAEYREMRELIPASAAFDGQSLFVPSIEKCLLRGYSRAPPVQGFLAMAHLDIVPLRYWVHVSQPDCGASDDRSSFLHGDCVYYLDGLVGNGHRSSWVTVSPLRVAKQVR</sequence>
<proteinExistence type="predicted"/>
<dbReference type="AlphaFoldDB" id="A0A1D1VNH6"/>
<name>A0A1D1VNH6_RAMVA</name>
<dbReference type="EMBL" id="BDGG01000005">
    <property type="protein sequence ID" value="GAV00069.1"/>
    <property type="molecule type" value="Genomic_DNA"/>
</dbReference>
<evidence type="ECO:0000313" key="2">
    <source>
        <dbReference type="EMBL" id="GAV00069.1"/>
    </source>
</evidence>
<gene>
    <name evidence="2" type="primary">RvY_10970</name>
    <name evidence="2" type="synonym">RvY_10970.3</name>
    <name evidence="2" type="ORF">RvY_10970-3</name>
</gene>